<gene>
    <name evidence="12" type="ORF">SAMN05421766_1171</name>
</gene>
<keyword evidence="5" id="KW-0547">Nucleotide-binding</keyword>
<dbReference type="PROSITE" id="PS50109">
    <property type="entry name" value="HIS_KIN"/>
    <property type="match status" value="1"/>
</dbReference>
<comment type="catalytic activity">
    <reaction evidence="1">
        <text>ATP + protein L-histidine = ADP + protein N-phospho-L-histidine.</text>
        <dbReference type="EC" id="2.7.13.3"/>
    </reaction>
</comment>
<feature type="coiled-coil region" evidence="9">
    <location>
        <begin position="396"/>
        <end position="466"/>
    </location>
</feature>
<evidence type="ECO:0000256" key="5">
    <source>
        <dbReference type="ARBA" id="ARBA00022741"/>
    </source>
</evidence>
<dbReference type="RefSeq" id="WP_076457277.1">
    <property type="nucleotide sequence ID" value="NZ_FTOB01000017.1"/>
</dbReference>
<evidence type="ECO:0000259" key="11">
    <source>
        <dbReference type="PROSITE" id="PS50109"/>
    </source>
</evidence>
<dbReference type="InterPro" id="IPR005467">
    <property type="entry name" value="His_kinase_dom"/>
</dbReference>
<evidence type="ECO:0000256" key="9">
    <source>
        <dbReference type="SAM" id="Coils"/>
    </source>
</evidence>
<accession>A0ABY1L2N1</accession>
<dbReference type="Pfam" id="PF02518">
    <property type="entry name" value="HATPase_c"/>
    <property type="match status" value="1"/>
</dbReference>
<dbReference type="InterPro" id="IPR011990">
    <property type="entry name" value="TPR-like_helical_dom_sf"/>
</dbReference>
<feature type="domain" description="Histidine kinase" evidence="11">
    <location>
        <begin position="419"/>
        <end position="609"/>
    </location>
</feature>
<evidence type="ECO:0000256" key="2">
    <source>
        <dbReference type="ARBA" id="ARBA00012438"/>
    </source>
</evidence>
<keyword evidence="10" id="KW-1133">Transmembrane helix</keyword>
<dbReference type="EC" id="2.7.13.3" evidence="2"/>
<keyword evidence="6" id="KW-0418">Kinase</keyword>
<dbReference type="Pfam" id="PF07730">
    <property type="entry name" value="HisKA_3"/>
    <property type="match status" value="1"/>
</dbReference>
<keyword evidence="13" id="KW-1185">Reference proteome</keyword>
<comment type="caution">
    <text evidence="12">The sequence shown here is derived from an EMBL/GenBank/DDBJ whole genome shotgun (WGS) entry which is preliminary data.</text>
</comment>
<feature type="transmembrane region" description="Helical" evidence="10">
    <location>
        <begin position="372"/>
        <end position="391"/>
    </location>
</feature>
<dbReference type="SUPFAM" id="SSF55874">
    <property type="entry name" value="ATPase domain of HSP90 chaperone/DNA topoisomerase II/histidine kinase"/>
    <property type="match status" value="1"/>
</dbReference>
<evidence type="ECO:0000256" key="1">
    <source>
        <dbReference type="ARBA" id="ARBA00000085"/>
    </source>
</evidence>
<dbReference type="InterPro" id="IPR011712">
    <property type="entry name" value="Sig_transdc_His_kin_sub3_dim/P"/>
</dbReference>
<name>A0ABY1L2N1_9FLAO</name>
<dbReference type="SMART" id="SM00387">
    <property type="entry name" value="HATPase_c"/>
    <property type="match status" value="1"/>
</dbReference>
<proteinExistence type="predicted"/>
<organism evidence="12 13">
    <name type="scientific">Zobellia uliginosa</name>
    <dbReference type="NCBI Taxonomy" id="143224"/>
    <lineage>
        <taxon>Bacteria</taxon>
        <taxon>Pseudomonadati</taxon>
        <taxon>Bacteroidota</taxon>
        <taxon>Flavobacteriia</taxon>
        <taxon>Flavobacteriales</taxon>
        <taxon>Flavobacteriaceae</taxon>
        <taxon>Zobellia</taxon>
    </lineage>
</organism>
<keyword evidence="7" id="KW-0067">ATP-binding</keyword>
<keyword evidence="10" id="KW-0472">Membrane</keyword>
<dbReference type="InterPro" id="IPR003594">
    <property type="entry name" value="HATPase_dom"/>
</dbReference>
<evidence type="ECO:0000256" key="6">
    <source>
        <dbReference type="ARBA" id="ARBA00022777"/>
    </source>
</evidence>
<dbReference type="InterPro" id="IPR050482">
    <property type="entry name" value="Sensor_HK_TwoCompSys"/>
</dbReference>
<keyword evidence="4" id="KW-0808">Transferase</keyword>
<evidence type="ECO:0000256" key="3">
    <source>
        <dbReference type="ARBA" id="ARBA00022553"/>
    </source>
</evidence>
<reference evidence="12 13" key="1">
    <citation type="submission" date="2017-01" db="EMBL/GenBank/DDBJ databases">
        <authorList>
            <person name="Varghese N."/>
            <person name="Submissions S."/>
        </authorList>
    </citation>
    <scope>NUCLEOTIDE SEQUENCE [LARGE SCALE GENOMIC DNA]</scope>
    <source>
        <strain evidence="12 13">DSM 2061</strain>
    </source>
</reference>
<dbReference type="Gene3D" id="3.30.565.10">
    <property type="entry name" value="Histidine kinase-like ATPase, C-terminal domain"/>
    <property type="match status" value="1"/>
</dbReference>
<dbReference type="SUPFAM" id="SSF48452">
    <property type="entry name" value="TPR-like"/>
    <property type="match status" value="2"/>
</dbReference>
<evidence type="ECO:0000313" key="12">
    <source>
        <dbReference type="EMBL" id="SIT15956.1"/>
    </source>
</evidence>
<keyword evidence="10" id="KW-0812">Transmembrane</keyword>
<evidence type="ECO:0000256" key="8">
    <source>
        <dbReference type="ARBA" id="ARBA00023012"/>
    </source>
</evidence>
<evidence type="ECO:0000256" key="7">
    <source>
        <dbReference type="ARBA" id="ARBA00022840"/>
    </source>
</evidence>
<dbReference type="PANTHER" id="PTHR24421:SF10">
    <property type="entry name" value="NITRATE_NITRITE SENSOR PROTEIN NARQ"/>
    <property type="match status" value="1"/>
</dbReference>
<keyword evidence="9" id="KW-0175">Coiled coil</keyword>
<dbReference type="SMART" id="SM00028">
    <property type="entry name" value="TPR"/>
    <property type="match status" value="6"/>
</dbReference>
<dbReference type="Gene3D" id="1.25.40.10">
    <property type="entry name" value="Tetratricopeptide repeat domain"/>
    <property type="match status" value="2"/>
</dbReference>
<dbReference type="EMBL" id="FTOB01000017">
    <property type="protein sequence ID" value="SIT15956.1"/>
    <property type="molecule type" value="Genomic_DNA"/>
</dbReference>
<keyword evidence="8" id="KW-0902">Two-component regulatory system</keyword>
<dbReference type="Gene3D" id="1.20.5.1930">
    <property type="match status" value="1"/>
</dbReference>
<keyword evidence="3" id="KW-0597">Phosphoprotein</keyword>
<protein>
    <recommendedName>
        <fullName evidence="2">histidine kinase</fullName>
        <ecNumber evidence="2">2.7.13.3</ecNumber>
    </recommendedName>
</protein>
<dbReference type="Proteomes" id="UP000185728">
    <property type="component" value="Unassembled WGS sequence"/>
</dbReference>
<evidence type="ECO:0000256" key="10">
    <source>
        <dbReference type="SAM" id="Phobius"/>
    </source>
</evidence>
<dbReference type="PANTHER" id="PTHR24421">
    <property type="entry name" value="NITRATE/NITRITE SENSOR PROTEIN NARX-RELATED"/>
    <property type="match status" value="1"/>
</dbReference>
<dbReference type="InterPro" id="IPR036890">
    <property type="entry name" value="HATPase_C_sf"/>
</dbReference>
<dbReference type="InterPro" id="IPR019734">
    <property type="entry name" value="TPR_rpt"/>
</dbReference>
<dbReference type="CDD" id="cd16917">
    <property type="entry name" value="HATPase_UhpB-NarQ-NarX-like"/>
    <property type="match status" value="1"/>
</dbReference>
<sequence>MSSISKYIILSFFLFFTIIDLTAQDITDSINFFIKKAEATKVKDDLDLALSYYNKALVLIEKTPNEKLLLKTYENIGDIHEAYGRPYKAMDFYHHGEKLSLKTNDSNTYARILGKIGVSYSTAVQSDTAFYYFDKALEHVDTVRNKKEFAKPMLEIGRYYFINNDRDNAYKFHHKSYIISNSMGYYPILAKAANGISNSYAQKGQFDIYNNLGNNLMRLQQYDSAIYYFMKAEYIGKINRNNSQLSTIYQSISNLYILKKEYTKAIYYLNKGFGILKQNNDHIDNIYYSNNFYKAYKAYKGARNYKKSLEYHEKFKFWTDSVTKASSQVKMLEFKVKYETKLKENQIAILSKENELKSLKIIQTQKRHSTHLLILSIVVLSIIGGILIYHFTNKSKLVAKQENMRLKSVIEAEEKERKRIAQDLHDSLGQAISSMMIIASNLNTENVEEEKKLQKLLSLIDRTYEELRNISHNIMPNTLITLGLIPAIRELIDEMSVAQNLKITFSDFGNFEELEDNQAIALYRIIQEALSNIIKHAQATKVVISLNCEKNELLLSIKDNGIGINTSKIDSVGGIGWKNILSRVAILTGEADLKSAPGKGTHLFISFDI</sequence>
<evidence type="ECO:0000313" key="13">
    <source>
        <dbReference type="Proteomes" id="UP000185728"/>
    </source>
</evidence>
<evidence type="ECO:0000256" key="4">
    <source>
        <dbReference type="ARBA" id="ARBA00022679"/>
    </source>
</evidence>